<dbReference type="Gene3D" id="3.40.50.1820">
    <property type="entry name" value="alpha/beta hydrolase"/>
    <property type="match status" value="1"/>
</dbReference>
<dbReference type="PANTHER" id="PTHR43798">
    <property type="entry name" value="MONOACYLGLYCEROL LIPASE"/>
    <property type="match status" value="1"/>
</dbReference>
<sequence length="118" mass="12477">METGIRNLRLATGTQVPCLVHGEADAPPLLLLHPWGESHRRFDRLVPRVPGFRVYAPDLRGQGNADKPLDGYSLKGQAGDAAAILDALEVSRAFVLGSSSGGYDGQQLAADHPGHVAA</sequence>
<dbReference type="PANTHER" id="PTHR43798:SF31">
    <property type="entry name" value="AB HYDROLASE SUPERFAMILY PROTEIN YCLE"/>
    <property type="match status" value="1"/>
</dbReference>
<feature type="domain" description="AB hydrolase-1" evidence="2">
    <location>
        <begin position="27"/>
        <end position="118"/>
    </location>
</feature>
<dbReference type="EMBL" id="BAABLK010000022">
    <property type="protein sequence ID" value="GAA5226511.1"/>
    <property type="molecule type" value="Genomic_DNA"/>
</dbReference>
<gene>
    <name evidence="3" type="ORF">GCM10025778_10440</name>
</gene>
<evidence type="ECO:0000313" key="3">
    <source>
        <dbReference type="EMBL" id="GAA5226511.1"/>
    </source>
</evidence>
<dbReference type="Pfam" id="PF00561">
    <property type="entry name" value="Abhydrolase_1"/>
    <property type="match status" value="1"/>
</dbReference>
<evidence type="ECO:0000259" key="2">
    <source>
        <dbReference type="Pfam" id="PF00561"/>
    </source>
</evidence>
<keyword evidence="1" id="KW-0378">Hydrolase</keyword>
<evidence type="ECO:0000256" key="1">
    <source>
        <dbReference type="ARBA" id="ARBA00022801"/>
    </source>
</evidence>
<proteinExistence type="predicted"/>
<dbReference type="InterPro" id="IPR050266">
    <property type="entry name" value="AB_hydrolase_sf"/>
</dbReference>
<accession>A0ABP9TJD5</accession>
<comment type="caution">
    <text evidence="3">The sequence shown here is derived from an EMBL/GenBank/DDBJ whole genome shotgun (WGS) entry which is preliminary data.</text>
</comment>
<name>A0ABP9TJD5_9MICC</name>
<dbReference type="SUPFAM" id="SSF53474">
    <property type="entry name" value="alpha/beta-Hydrolases"/>
    <property type="match status" value="1"/>
</dbReference>
<dbReference type="InterPro" id="IPR029058">
    <property type="entry name" value="AB_hydrolase_fold"/>
</dbReference>
<keyword evidence="4" id="KW-1185">Reference proteome</keyword>
<dbReference type="InterPro" id="IPR000073">
    <property type="entry name" value="AB_hydrolase_1"/>
</dbReference>
<evidence type="ECO:0000313" key="4">
    <source>
        <dbReference type="Proteomes" id="UP001501257"/>
    </source>
</evidence>
<organism evidence="3 4">
    <name type="scientific">Paeniglutamicibacter antarcticus</name>
    <dbReference type="NCBI Taxonomy" id="494023"/>
    <lineage>
        <taxon>Bacteria</taxon>
        <taxon>Bacillati</taxon>
        <taxon>Actinomycetota</taxon>
        <taxon>Actinomycetes</taxon>
        <taxon>Micrococcales</taxon>
        <taxon>Micrococcaceae</taxon>
        <taxon>Paeniglutamicibacter</taxon>
    </lineage>
</organism>
<protein>
    <recommendedName>
        <fullName evidence="2">AB hydrolase-1 domain-containing protein</fullName>
    </recommendedName>
</protein>
<dbReference type="Proteomes" id="UP001501257">
    <property type="component" value="Unassembled WGS sequence"/>
</dbReference>
<reference evidence="4" key="1">
    <citation type="journal article" date="2019" name="Int. J. Syst. Evol. Microbiol.">
        <title>The Global Catalogue of Microorganisms (GCM) 10K type strain sequencing project: providing services to taxonomists for standard genome sequencing and annotation.</title>
        <authorList>
            <consortium name="The Broad Institute Genomics Platform"/>
            <consortium name="The Broad Institute Genome Sequencing Center for Infectious Disease"/>
            <person name="Wu L."/>
            <person name="Ma J."/>
        </authorList>
    </citation>
    <scope>NUCLEOTIDE SEQUENCE [LARGE SCALE GENOMIC DNA]</scope>
    <source>
        <strain evidence="4">JCM 18952</strain>
    </source>
</reference>